<dbReference type="InterPro" id="IPR036922">
    <property type="entry name" value="Rieske_2Fe-2S_sf"/>
</dbReference>
<dbReference type="PANTHER" id="PTHR40562:SF1">
    <property type="entry name" value="NITRITE REDUCTASE (NADH) SMALL SUBUNIT"/>
    <property type="match status" value="1"/>
</dbReference>
<comment type="caution">
    <text evidence="8">The sequence shown here is derived from an EMBL/GenBank/DDBJ whole genome shotgun (WGS) entry which is preliminary data.</text>
</comment>
<dbReference type="InterPro" id="IPR017941">
    <property type="entry name" value="Rieske_2Fe-2S"/>
</dbReference>
<proteinExistence type="predicted"/>
<dbReference type="PROSITE" id="PS51296">
    <property type="entry name" value="RIESKE"/>
    <property type="match status" value="1"/>
</dbReference>
<sequence length="142" mass="14578">MPGTVGTEVAAAAWQPVCSLDAIVPDTGVCALIGREQVAVFRVQLRGAAADAGCPVIDAVDASAVAQTGGEALFAIGNVDPHSGASVLSRGVVGSLGERIVVASPLYKQHFDLRTGECIESPEHRVAAYRVALKDGQIWIAA</sequence>
<dbReference type="AlphaFoldDB" id="A0A0F5JU91"/>
<dbReference type="GO" id="GO:0008942">
    <property type="term" value="F:nitrite reductase [NAD(P)H] activity"/>
    <property type="evidence" value="ECO:0007669"/>
    <property type="project" value="InterPro"/>
</dbReference>
<evidence type="ECO:0000256" key="5">
    <source>
        <dbReference type="ARBA" id="ARBA00023014"/>
    </source>
</evidence>
<dbReference type="PROSITE" id="PS51300">
    <property type="entry name" value="NIRD"/>
    <property type="match status" value="1"/>
</dbReference>
<dbReference type="PATRIC" id="fig|28092.6.peg.5803"/>
<keyword evidence="3" id="KW-0560">Oxidoreductase</keyword>
<dbReference type="GO" id="GO:0042128">
    <property type="term" value="P:nitrate assimilation"/>
    <property type="evidence" value="ECO:0007669"/>
    <property type="project" value="UniProtKB-KW"/>
</dbReference>
<name>A0A0F5JU91_9BURK</name>
<dbReference type="PANTHER" id="PTHR40562">
    <property type="match status" value="1"/>
</dbReference>
<evidence type="ECO:0000256" key="6">
    <source>
        <dbReference type="ARBA" id="ARBA00023063"/>
    </source>
</evidence>
<reference evidence="8 9" key="1">
    <citation type="submission" date="2015-03" db="EMBL/GenBank/DDBJ databases">
        <title>Draft Genome Sequence of Burkholderia andropogonis type strain ICMP2807, isolated from Sorghum bicolor.</title>
        <authorList>
            <person name="Lopes-Santos L."/>
            <person name="Castro D.B."/>
            <person name="Ottoboni L.M."/>
            <person name="Park D."/>
            <person name="Weirc B.S."/>
            <person name="Destefano S.A."/>
        </authorList>
    </citation>
    <scope>NUCLEOTIDE SEQUENCE [LARGE SCALE GENOMIC DNA]</scope>
    <source>
        <strain evidence="8 9">ICMP2807</strain>
    </source>
</reference>
<dbReference type="SUPFAM" id="SSF50022">
    <property type="entry name" value="ISP domain"/>
    <property type="match status" value="2"/>
</dbReference>
<evidence type="ECO:0000313" key="8">
    <source>
        <dbReference type="EMBL" id="KKB61189.1"/>
    </source>
</evidence>
<organism evidence="8 9">
    <name type="scientific">Robbsia andropogonis</name>
    <dbReference type="NCBI Taxonomy" id="28092"/>
    <lineage>
        <taxon>Bacteria</taxon>
        <taxon>Pseudomonadati</taxon>
        <taxon>Pseudomonadota</taxon>
        <taxon>Betaproteobacteria</taxon>
        <taxon>Burkholderiales</taxon>
        <taxon>Burkholderiaceae</taxon>
        <taxon>Robbsia</taxon>
    </lineage>
</organism>
<dbReference type="Gene3D" id="2.102.10.10">
    <property type="entry name" value="Rieske [2Fe-2S] iron-sulphur domain"/>
    <property type="match status" value="2"/>
</dbReference>
<accession>A0A0F5JU91</accession>
<evidence type="ECO:0000259" key="7">
    <source>
        <dbReference type="PROSITE" id="PS51296"/>
    </source>
</evidence>
<protein>
    <submittedName>
        <fullName evidence="8">Nitrite reductase</fullName>
    </submittedName>
</protein>
<dbReference type="EMBL" id="LAQU01000061">
    <property type="protein sequence ID" value="KKB61189.1"/>
    <property type="molecule type" value="Genomic_DNA"/>
</dbReference>
<evidence type="ECO:0000256" key="4">
    <source>
        <dbReference type="ARBA" id="ARBA00023004"/>
    </source>
</evidence>
<dbReference type="GO" id="GO:0046872">
    <property type="term" value="F:metal ion binding"/>
    <property type="evidence" value="ECO:0007669"/>
    <property type="project" value="UniProtKB-KW"/>
</dbReference>
<dbReference type="STRING" id="28092.WM40_24620"/>
<keyword evidence="9" id="KW-1185">Reference proteome</keyword>
<feature type="domain" description="Rieske" evidence="7">
    <location>
        <begin position="64"/>
        <end position="140"/>
    </location>
</feature>
<keyword evidence="2" id="KW-0479">Metal-binding</keyword>
<keyword evidence="4" id="KW-0408">Iron</keyword>
<evidence type="ECO:0000256" key="3">
    <source>
        <dbReference type="ARBA" id="ARBA00023002"/>
    </source>
</evidence>
<dbReference type="InterPro" id="IPR012748">
    <property type="entry name" value="Rieske-like_NirD"/>
</dbReference>
<keyword evidence="6" id="KW-0534">Nitrate assimilation</keyword>
<evidence type="ECO:0000313" key="9">
    <source>
        <dbReference type="Proteomes" id="UP000033618"/>
    </source>
</evidence>
<dbReference type="InterPro" id="IPR017881">
    <property type="entry name" value="NirD"/>
</dbReference>
<dbReference type="NCBIfam" id="TIGR02378">
    <property type="entry name" value="nirD_assim_sml"/>
    <property type="match status" value="1"/>
</dbReference>
<dbReference type="Pfam" id="PF13806">
    <property type="entry name" value="Rieske_2"/>
    <property type="match status" value="2"/>
</dbReference>
<gene>
    <name evidence="8" type="ORF">WM40_24620</name>
</gene>
<dbReference type="GO" id="GO:0051537">
    <property type="term" value="F:2 iron, 2 sulfur cluster binding"/>
    <property type="evidence" value="ECO:0007669"/>
    <property type="project" value="UniProtKB-KW"/>
</dbReference>
<keyword evidence="5" id="KW-0411">Iron-sulfur</keyword>
<evidence type="ECO:0000256" key="1">
    <source>
        <dbReference type="ARBA" id="ARBA00022714"/>
    </source>
</evidence>
<dbReference type="Proteomes" id="UP000033618">
    <property type="component" value="Unassembled WGS sequence"/>
</dbReference>
<evidence type="ECO:0000256" key="2">
    <source>
        <dbReference type="ARBA" id="ARBA00022723"/>
    </source>
</evidence>
<keyword evidence="1" id="KW-0001">2Fe-2S</keyword>
<dbReference type="CDD" id="cd03529">
    <property type="entry name" value="Rieske_NirD"/>
    <property type="match status" value="1"/>
</dbReference>